<feature type="transmembrane region" description="Helical" evidence="7">
    <location>
        <begin position="282"/>
        <end position="309"/>
    </location>
</feature>
<evidence type="ECO:0000256" key="4">
    <source>
        <dbReference type="ARBA" id="ARBA00022989"/>
    </source>
</evidence>
<dbReference type="Proteomes" id="UP001150941">
    <property type="component" value="Unassembled WGS sequence"/>
</dbReference>
<evidence type="ECO:0000313" key="10">
    <source>
        <dbReference type="Proteomes" id="UP001150941"/>
    </source>
</evidence>
<gene>
    <name evidence="9" type="ORF">N7468_008824</name>
</gene>
<dbReference type="Pfam" id="PF07690">
    <property type="entry name" value="MFS_1"/>
    <property type="match status" value="1"/>
</dbReference>
<keyword evidence="3 7" id="KW-0812">Transmembrane</keyword>
<dbReference type="InterPro" id="IPR020846">
    <property type="entry name" value="MFS_dom"/>
</dbReference>
<feature type="region of interest" description="Disordered" evidence="6">
    <location>
        <begin position="446"/>
        <end position="471"/>
    </location>
</feature>
<dbReference type="GO" id="GO:0016020">
    <property type="term" value="C:membrane"/>
    <property type="evidence" value="ECO:0007669"/>
    <property type="project" value="UniProtKB-SubCell"/>
</dbReference>
<dbReference type="RefSeq" id="XP_058326450.1">
    <property type="nucleotide sequence ID" value="XM_058478120.1"/>
</dbReference>
<evidence type="ECO:0000256" key="7">
    <source>
        <dbReference type="SAM" id="Phobius"/>
    </source>
</evidence>
<dbReference type="CDD" id="cd17325">
    <property type="entry name" value="MFS_MdtG_SLC18_like"/>
    <property type="match status" value="1"/>
</dbReference>
<protein>
    <recommendedName>
        <fullName evidence="8">Major facilitator superfamily (MFS) profile domain-containing protein</fullName>
    </recommendedName>
</protein>
<evidence type="ECO:0000256" key="6">
    <source>
        <dbReference type="SAM" id="MobiDB-lite"/>
    </source>
</evidence>
<keyword evidence="4 7" id="KW-1133">Transmembrane helix</keyword>
<feature type="domain" description="Major facilitator superfamily (MFS) profile" evidence="8">
    <location>
        <begin position="29"/>
        <end position="451"/>
    </location>
</feature>
<dbReference type="InterPro" id="IPR011701">
    <property type="entry name" value="MFS"/>
</dbReference>
<dbReference type="PROSITE" id="PS50850">
    <property type="entry name" value="MFS"/>
    <property type="match status" value="1"/>
</dbReference>
<organism evidence="9 10">
    <name type="scientific">Penicillium chermesinum</name>
    <dbReference type="NCBI Taxonomy" id="63820"/>
    <lineage>
        <taxon>Eukaryota</taxon>
        <taxon>Fungi</taxon>
        <taxon>Dikarya</taxon>
        <taxon>Ascomycota</taxon>
        <taxon>Pezizomycotina</taxon>
        <taxon>Eurotiomycetes</taxon>
        <taxon>Eurotiomycetidae</taxon>
        <taxon>Eurotiales</taxon>
        <taxon>Aspergillaceae</taxon>
        <taxon>Penicillium</taxon>
    </lineage>
</organism>
<feature type="transmembrane region" description="Helical" evidence="7">
    <location>
        <begin position="100"/>
        <end position="120"/>
    </location>
</feature>
<feature type="transmembrane region" description="Helical" evidence="7">
    <location>
        <begin position="397"/>
        <end position="419"/>
    </location>
</feature>
<reference evidence="9" key="2">
    <citation type="journal article" date="2023" name="IMA Fungus">
        <title>Comparative genomic study of the Penicillium genus elucidates a diverse pangenome and 15 lateral gene transfer events.</title>
        <authorList>
            <person name="Petersen C."/>
            <person name="Sorensen T."/>
            <person name="Nielsen M.R."/>
            <person name="Sondergaard T.E."/>
            <person name="Sorensen J.L."/>
            <person name="Fitzpatrick D.A."/>
            <person name="Frisvad J.C."/>
            <person name="Nielsen K.L."/>
        </authorList>
    </citation>
    <scope>NUCLEOTIDE SEQUENCE</scope>
    <source>
        <strain evidence="9">IBT 19713</strain>
    </source>
</reference>
<feature type="transmembrane region" description="Helical" evidence="7">
    <location>
        <begin position="159"/>
        <end position="182"/>
    </location>
</feature>
<comment type="subcellular location">
    <subcellularLocation>
        <location evidence="1">Membrane</location>
        <topology evidence="1">Multi-pass membrane protein</topology>
    </subcellularLocation>
</comment>
<evidence type="ECO:0000256" key="5">
    <source>
        <dbReference type="ARBA" id="ARBA00023136"/>
    </source>
</evidence>
<dbReference type="AlphaFoldDB" id="A0A9W9TFI7"/>
<feature type="transmembrane region" description="Helical" evidence="7">
    <location>
        <begin position="253"/>
        <end position="276"/>
    </location>
</feature>
<accession>A0A9W9TFI7</accession>
<dbReference type="PANTHER" id="PTHR23506:SF35">
    <property type="entry name" value="MAJOR FACILITATOR SUPERFAMILY (MFS) PROFILE DOMAIN-CONTAINING PROTEIN-RELATED"/>
    <property type="match status" value="1"/>
</dbReference>
<dbReference type="Gene3D" id="1.20.1250.20">
    <property type="entry name" value="MFS general substrate transporter like domains"/>
    <property type="match status" value="2"/>
</dbReference>
<evidence type="ECO:0000256" key="2">
    <source>
        <dbReference type="ARBA" id="ARBA00022448"/>
    </source>
</evidence>
<feature type="transmembrane region" description="Helical" evidence="7">
    <location>
        <begin position="27"/>
        <end position="48"/>
    </location>
</feature>
<feature type="transmembrane region" description="Helical" evidence="7">
    <location>
        <begin position="425"/>
        <end position="443"/>
    </location>
</feature>
<evidence type="ECO:0000313" key="9">
    <source>
        <dbReference type="EMBL" id="KAJ5219620.1"/>
    </source>
</evidence>
<dbReference type="PANTHER" id="PTHR23506">
    <property type="entry name" value="GH10249P"/>
    <property type="match status" value="1"/>
</dbReference>
<dbReference type="GeneID" id="83205423"/>
<comment type="caution">
    <text evidence="9">The sequence shown here is derived from an EMBL/GenBank/DDBJ whole genome shotgun (WGS) entry which is preliminary data.</text>
</comment>
<dbReference type="InterPro" id="IPR036259">
    <property type="entry name" value="MFS_trans_sf"/>
</dbReference>
<keyword evidence="2" id="KW-0813">Transport</keyword>
<feature type="transmembrane region" description="Helical" evidence="7">
    <location>
        <begin position="353"/>
        <end position="376"/>
    </location>
</feature>
<dbReference type="InterPro" id="IPR050930">
    <property type="entry name" value="MFS_Vesicular_Transporter"/>
</dbReference>
<proteinExistence type="predicted"/>
<feature type="transmembrane region" description="Helical" evidence="7">
    <location>
        <begin position="68"/>
        <end position="88"/>
    </location>
</feature>
<dbReference type="EMBL" id="JAPQKS010000007">
    <property type="protein sequence ID" value="KAJ5219620.1"/>
    <property type="molecule type" value="Genomic_DNA"/>
</dbReference>
<sequence length="611" mass="66606">MFGSWGKGKQREDWSPRWGRDWRSSDAFIISTMSLALFTDELLFAFMIPLLPTVLENRIGVDPSHTQWYISAFLTEGAFVSVVSSPIIGSIADAVSSKKALLLSLLVIALISIVCLSLTTDLAWLFVGRFFQCIASNALWIVGMATMAENIGTEHMGKIAGFSSTLTAAGTTAGPVLAGLLFAAGGYWAAWAGAAAFLVIDIIMRLLMVEKPPEDQKTVDEQDPLLNGRPTAEATEVVGGWRFYACLFRQPRFAAGIFCYFVFAWVIACFETTLSIHVREAFGWGVLPVGLLMAAIQGPGTLLAGPVGWLKDRVGSRNPTVIGFLGLVPFVVIMGFPGDERFPWVEGDRGKVVYATAMVFSGCFMCLMNGVGSMEAAETVDILEKEKPGIFGPNGGYSRAMAVTSMTWMAGLMIGPLLGGLIVQQASYFVLQCFIGGTALIAAHPRRATTDSSHDAEVSRDLSVDGDESPQPAHNLSIRHFGVLSHHMIPYKALNGVAYLRTPRRPILFIRQIENTERLDQYGSGYRSTDECTPEPDTLSHLGPLAKRKTLCHQPVEVDRNATHAEPFAKDNQVGLKIIVHARVLWSLTRPWRSASDSSHGLIDDEEQPRG</sequence>
<reference evidence="9" key="1">
    <citation type="submission" date="2022-11" db="EMBL/GenBank/DDBJ databases">
        <authorList>
            <person name="Petersen C."/>
        </authorList>
    </citation>
    <scope>NUCLEOTIDE SEQUENCE</scope>
    <source>
        <strain evidence="9">IBT 19713</strain>
    </source>
</reference>
<feature type="transmembrane region" description="Helical" evidence="7">
    <location>
        <begin position="188"/>
        <end position="207"/>
    </location>
</feature>
<evidence type="ECO:0000256" key="1">
    <source>
        <dbReference type="ARBA" id="ARBA00004141"/>
    </source>
</evidence>
<dbReference type="GO" id="GO:0022857">
    <property type="term" value="F:transmembrane transporter activity"/>
    <property type="evidence" value="ECO:0007669"/>
    <property type="project" value="InterPro"/>
</dbReference>
<keyword evidence="5 7" id="KW-0472">Membrane</keyword>
<evidence type="ECO:0000259" key="8">
    <source>
        <dbReference type="PROSITE" id="PS50850"/>
    </source>
</evidence>
<feature type="compositionally biased region" description="Basic and acidic residues" evidence="6">
    <location>
        <begin position="448"/>
        <end position="463"/>
    </location>
</feature>
<feature type="transmembrane region" description="Helical" evidence="7">
    <location>
        <begin position="321"/>
        <end position="338"/>
    </location>
</feature>
<dbReference type="SUPFAM" id="SSF103473">
    <property type="entry name" value="MFS general substrate transporter"/>
    <property type="match status" value="1"/>
</dbReference>
<evidence type="ECO:0000256" key="3">
    <source>
        <dbReference type="ARBA" id="ARBA00022692"/>
    </source>
</evidence>
<keyword evidence="10" id="KW-1185">Reference proteome</keyword>
<dbReference type="OrthoDB" id="5086884at2759"/>
<name>A0A9W9TFI7_9EURO</name>
<feature type="transmembrane region" description="Helical" evidence="7">
    <location>
        <begin position="126"/>
        <end position="147"/>
    </location>
</feature>